<feature type="domain" description="LiaF transmembrane" evidence="2">
    <location>
        <begin position="16"/>
        <end position="112"/>
    </location>
</feature>
<dbReference type="Pfam" id="PF22570">
    <property type="entry name" value="LiaF-TM"/>
    <property type="match status" value="1"/>
</dbReference>
<feature type="transmembrane region" description="Helical" evidence="1">
    <location>
        <begin position="12"/>
        <end position="29"/>
    </location>
</feature>
<evidence type="ECO:0000256" key="1">
    <source>
        <dbReference type="SAM" id="Phobius"/>
    </source>
</evidence>
<evidence type="ECO:0000259" key="2">
    <source>
        <dbReference type="Pfam" id="PF22570"/>
    </source>
</evidence>
<keyword evidence="1" id="KW-1133">Transmembrane helix</keyword>
<protein>
    <recommendedName>
        <fullName evidence="2">LiaF transmembrane domain-containing protein</fullName>
    </recommendedName>
</protein>
<proteinExistence type="predicted"/>
<accession>A0A849SW37</accession>
<evidence type="ECO:0000313" key="4">
    <source>
        <dbReference type="Proteomes" id="UP000580839"/>
    </source>
</evidence>
<dbReference type="PANTHER" id="PTHR40763:SF5">
    <property type="entry name" value="MEMBRANE PROTEIN"/>
    <property type="match status" value="1"/>
</dbReference>
<sequence>MSDAKQVSGLNGRLVFAFVAITLGLLWTLDNLGLIDADTYVRWWPAALILFGLSRFFGVGAPRTPIAGGMFIFFGTVLLAGQLDFFHVRIWEMWPLALVAIGISVVLQSYRRRAEGPISDDASDGLSVFAFWSGIDRKPTSRAFRGGDVTAIMGGSEIDLRGCEPIPNGAVLDMFVWMGGVTVTVPTDWKVVHEVNAIMGGYEDTRKVASAESGPTLILRGFVLMGGIELKN</sequence>
<feature type="transmembrane region" description="Helical" evidence="1">
    <location>
        <begin position="41"/>
        <end position="59"/>
    </location>
</feature>
<dbReference type="InterPro" id="IPR054331">
    <property type="entry name" value="LiaF_TM"/>
</dbReference>
<evidence type="ECO:0000313" key="3">
    <source>
        <dbReference type="EMBL" id="NOT35570.1"/>
    </source>
</evidence>
<reference evidence="3 4" key="1">
    <citation type="submission" date="2020-04" db="EMBL/GenBank/DDBJ databases">
        <title>Metagenomic profiling of ammonia- and methane-oxidizing microorganisms in a Dutch drinking water treatment plant.</title>
        <authorList>
            <person name="Poghosyan L."/>
            <person name="Leucker S."/>
        </authorList>
    </citation>
    <scope>NUCLEOTIDE SEQUENCE [LARGE SCALE GENOMIC DNA]</scope>
    <source>
        <strain evidence="3">S-RSF-IL-03</strain>
    </source>
</reference>
<organism evidence="3 4">
    <name type="scientific">Eiseniibacteriota bacterium</name>
    <dbReference type="NCBI Taxonomy" id="2212470"/>
    <lineage>
        <taxon>Bacteria</taxon>
        <taxon>Candidatus Eiseniibacteriota</taxon>
    </lineage>
</organism>
<feature type="transmembrane region" description="Helical" evidence="1">
    <location>
        <begin position="93"/>
        <end position="110"/>
    </location>
</feature>
<feature type="transmembrane region" description="Helical" evidence="1">
    <location>
        <begin position="66"/>
        <end position="87"/>
    </location>
</feature>
<dbReference type="PANTHER" id="PTHR40763">
    <property type="entry name" value="MEMBRANE PROTEIN-RELATED"/>
    <property type="match status" value="1"/>
</dbReference>
<gene>
    <name evidence="3" type="ORF">HOP12_15605</name>
</gene>
<name>A0A849SW37_UNCEI</name>
<comment type="caution">
    <text evidence="3">The sequence shown here is derived from an EMBL/GenBank/DDBJ whole genome shotgun (WGS) entry which is preliminary data.</text>
</comment>
<keyword evidence="1" id="KW-0812">Transmembrane</keyword>
<dbReference type="AlphaFoldDB" id="A0A849SW37"/>
<keyword evidence="1" id="KW-0472">Membrane</keyword>
<dbReference type="Proteomes" id="UP000580839">
    <property type="component" value="Unassembled WGS sequence"/>
</dbReference>
<dbReference type="EMBL" id="JABFRW010000202">
    <property type="protein sequence ID" value="NOT35570.1"/>
    <property type="molecule type" value="Genomic_DNA"/>
</dbReference>